<evidence type="ECO:0008006" key="7">
    <source>
        <dbReference type="Google" id="ProtNLM"/>
    </source>
</evidence>
<name>A0A7R9ESJ3_9NEOP</name>
<protein>
    <recommendedName>
        <fullName evidence="7">Aspartate transaminase</fullName>
    </recommendedName>
</protein>
<evidence type="ECO:0000256" key="2">
    <source>
        <dbReference type="ARBA" id="ARBA00011738"/>
    </source>
</evidence>
<accession>A0A7R9ESJ3</accession>
<sequence>MAVAGLLLGTESRHVRENKVVTFQSVGGTGALRIGAQFLSKEMGYDTFCLSSPSWGESLYIPKIFGGYKKKFFLFPKGLSLFRTQEKKLFPFFDVSYQGLTSGDVDDDIWPVRFFADRGLEFMVAYSLALSTALYSKYFYSAKVTEGDQKFSQR</sequence>
<dbReference type="SUPFAM" id="SSF53383">
    <property type="entry name" value="PLP-dependent transferases"/>
    <property type="match status" value="1"/>
</dbReference>
<dbReference type="InterPro" id="IPR000796">
    <property type="entry name" value="Asp_trans"/>
</dbReference>
<proteinExistence type="predicted"/>
<evidence type="ECO:0000256" key="4">
    <source>
        <dbReference type="ARBA" id="ARBA00022679"/>
    </source>
</evidence>
<evidence type="ECO:0000256" key="1">
    <source>
        <dbReference type="ARBA" id="ARBA00001933"/>
    </source>
</evidence>
<dbReference type="GO" id="GO:0004069">
    <property type="term" value="F:L-aspartate:2-oxoglutarate aminotransferase activity"/>
    <property type="evidence" value="ECO:0007669"/>
    <property type="project" value="TreeGrafter"/>
</dbReference>
<evidence type="ECO:0000313" key="6">
    <source>
        <dbReference type="EMBL" id="CAD7440393.1"/>
    </source>
</evidence>
<dbReference type="PANTHER" id="PTHR11879:SF55">
    <property type="entry name" value="GLUTAMATE OXALOACETATE TRANSAMINASE 1, ISOFORM B"/>
    <property type="match status" value="1"/>
</dbReference>
<dbReference type="EMBL" id="OD564965">
    <property type="protein sequence ID" value="CAD7440393.1"/>
    <property type="molecule type" value="Genomic_DNA"/>
</dbReference>
<gene>
    <name evidence="6" type="ORF">TBIB3V08_LOCUS2909</name>
</gene>
<organism evidence="6">
    <name type="scientific">Timema bartmani</name>
    <dbReference type="NCBI Taxonomy" id="61472"/>
    <lineage>
        <taxon>Eukaryota</taxon>
        <taxon>Metazoa</taxon>
        <taxon>Ecdysozoa</taxon>
        <taxon>Arthropoda</taxon>
        <taxon>Hexapoda</taxon>
        <taxon>Insecta</taxon>
        <taxon>Pterygota</taxon>
        <taxon>Neoptera</taxon>
        <taxon>Polyneoptera</taxon>
        <taxon>Phasmatodea</taxon>
        <taxon>Timematodea</taxon>
        <taxon>Timematoidea</taxon>
        <taxon>Timematidae</taxon>
        <taxon>Timema</taxon>
    </lineage>
</organism>
<dbReference type="GO" id="GO:0005829">
    <property type="term" value="C:cytosol"/>
    <property type="evidence" value="ECO:0007669"/>
    <property type="project" value="TreeGrafter"/>
</dbReference>
<dbReference type="Gene3D" id="3.40.640.10">
    <property type="entry name" value="Type I PLP-dependent aspartate aminotransferase-like (Major domain)"/>
    <property type="match status" value="2"/>
</dbReference>
<dbReference type="InterPro" id="IPR015424">
    <property type="entry name" value="PyrdxlP-dep_Trfase"/>
</dbReference>
<comment type="cofactor">
    <cofactor evidence="1">
        <name>pyridoxal 5'-phosphate</name>
        <dbReference type="ChEBI" id="CHEBI:597326"/>
    </cofactor>
</comment>
<evidence type="ECO:0000256" key="3">
    <source>
        <dbReference type="ARBA" id="ARBA00022576"/>
    </source>
</evidence>
<keyword evidence="5" id="KW-0663">Pyridoxal phosphate</keyword>
<keyword evidence="3" id="KW-0032">Aminotransferase</keyword>
<keyword evidence="4" id="KW-0808">Transferase</keyword>
<evidence type="ECO:0000256" key="5">
    <source>
        <dbReference type="ARBA" id="ARBA00022898"/>
    </source>
</evidence>
<dbReference type="PANTHER" id="PTHR11879">
    <property type="entry name" value="ASPARTATE AMINOTRANSFERASE"/>
    <property type="match status" value="1"/>
</dbReference>
<dbReference type="AlphaFoldDB" id="A0A7R9ESJ3"/>
<dbReference type="GO" id="GO:0006532">
    <property type="term" value="P:aspartate biosynthetic process"/>
    <property type="evidence" value="ECO:0007669"/>
    <property type="project" value="TreeGrafter"/>
</dbReference>
<reference evidence="6" key="1">
    <citation type="submission" date="2020-11" db="EMBL/GenBank/DDBJ databases">
        <authorList>
            <person name="Tran Van P."/>
        </authorList>
    </citation>
    <scope>NUCLEOTIDE SEQUENCE</scope>
</reference>
<dbReference type="InterPro" id="IPR015421">
    <property type="entry name" value="PyrdxlP-dep_Trfase_major"/>
</dbReference>
<comment type="subunit">
    <text evidence="2">Homodimer.</text>
</comment>